<dbReference type="Proteomes" id="UP001626550">
    <property type="component" value="Unassembled WGS sequence"/>
</dbReference>
<dbReference type="AlphaFoldDB" id="A0ABD2PRB5"/>
<keyword evidence="5 7" id="KW-1133">Transmembrane helix</keyword>
<keyword evidence="4 7" id="KW-0812">Transmembrane</keyword>
<organism evidence="8 9">
    <name type="scientific">Cichlidogyrus casuarinus</name>
    <dbReference type="NCBI Taxonomy" id="1844966"/>
    <lineage>
        <taxon>Eukaryota</taxon>
        <taxon>Metazoa</taxon>
        <taxon>Spiralia</taxon>
        <taxon>Lophotrochozoa</taxon>
        <taxon>Platyhelminthes</taxon>
        <taxon>Monogenea</taxon>
        <taxon>Monopisthocotylea</taxon>
        <taxon>Dactylogyridea</taxon>
        <taxon>Ancyrocephalidae</taxon>
        <taxon>Cichlidogyrus</taxon>
    </lineage>
</organism>
<feature type="transmembrane region" description="Helical" evidence="7">
    <location>
        <begin position="95"/>
        <end position="120"/>
    </location>
</feature>
<dbReference type="PANTHER" id="PTHR42865:SF7">
    <property type="entry name" value="PROTON_GLUTAMATE-ASPARTATE SYMPORTER"/>
    <property type="match status" value="1"/>
</dbReference>
<gene>
    <name evidence="8" type="ORF">Ciccas_012462</name>
</gene>
<feature type="transmembrane region" description="Helical" evidence="7">
    <location>
        <begin position="72"/>
        <end position="89"/>
    </location>
</feature>
<dbReference type="Gene3D" id="1.10.3860.10">
    <property type="entry name" value="Sodium:dicarboxylate symporter"/>
    <property type="match status" value="1"/>
</dbReference>
<keyword evidence="3" id="KW-1003">Cell membrane</keyword>
<dbReference type="EMBL" id="JBJKFK010004428">
    <property type="protein sequence ID" value="KAL3308996.1"/>
    <property type="molecule type" value="Genomic_DNA"/>
</dbReference>
<evidence type="ECO:0000256" key="2">
    <source>
        <dbReference type="ARBA" id="ARBA00022448"/>
    </source>
</evidence>
<dbReference type="GO" id="GO:0005886">
    <property type="term" value="C:plasma membrane"/>
    <property type="evidence" value="ECO:0007669"/>
    <property type="project" value="UniProtKB-SubCell"/>
</dbReference>
<comment type="similarity">
    <text evidence="7">Belongs to the dicarboxylate/amino acid:cation symporter (DAACS) (TC 2.A.23) family.</text>
</comment>
<dbReference type="InterPro" id="IPR001991">
    <property type="entry name" value="Na-dicarboxylate_symporter"/>
</dbReference>
<sequence length="172" mass="18547">MQNDQSNYHDFRLAALPELFKATDRLGVKKSISRVFAPFLTSFNANGSAAFIAASVAFAAQVADKKLSAAEYVALGFLAGINVMALPAVPSASLVAVYLLCSALAINPFAVSFLFAVEFIKYAHHDRLRVITNMVSHGVCLLLVNSMAKGDQDEEEKEEIYSDEVNGDLAVV</sequence>
<dbReference type="InterPro" id="IPR036458">
    <property type="entry name" value="Na:dicarbo_symporter_sf"/>
</dbReference>
<evidence type="ECO:0000256" key="1">
    <source>
        <dbReference type="ARBA" id="ARBA00004651"/>
    </source>
</evidence>
<evidence type="ECO:0000256" key="5">
    <source>
        <dbReference type="ARBA" id="ARBA00022989"/>
    </source>
</evidence>
<keyword evidence="6 7" id="KW-0472">Membrane</keyword>
<dbReference type="Pfam" id="PF00375">
    <property type="entry name" value="SDF"/>
    <property type="match status" value="1"/>
</dbReference>
<comment type="caution">
    <text evidence="8">The sequence shown here is derived from an EMBL/GenBank/DDBJ whole genome shotgun (WGS) entry which is preliminary data.</text>
</comment>
<feature type="transmembrane region" description="Helical" evidence="7">
    <location>
        <begin position="35"/>
        <end position="60"/>
    </location>
</feature>
<name>A0ABD2PRB5_9PLAT</name>
<evidence type="ECO:0000256" key="4">
    <source>
        <dbReference type="ARBA" id="ARBA00022692"/>
    </source>
</evidence>
<dbReference type="PANTHER" id="PTHR42865">
    <property type="entry name" value="PROTON/GLUTAMATE-ASPARTATE SYMPORTER"/>
    <property type="match status" value="1"/>
</dbReference>
<reference evidence="8 9" key="1">
    <citation type="submission" date="2024-11" db="EMBL/GenBank/DDBJ databases">
        <title>Adaptive evolution of stress response genes in parasites aligns with host niche diversity.</title>
        <authorList>
            <person name="Hahn C."/>
            <person name="Resl P."/>
        </authorList>
    </citation>
    <scope>NUCLEOTIDE SEQUENCE [LARGE SCALE GENOMIC DNA]</scope>
    <source>
        <strain evidence="8">EGGRZ-B1_66</strain>
        <tissue evidence="8">Body</tissue>
    </source>
</reference>
<keyword evidence="9" id="KW-1185">Reference proteome</keyword>
<keyword evidence="2 7" id="KW-0813">Transport</keyword>
<evidence type="ECO:0000256" key="3">
    <source>
        <dbReference type="ARBA" id="ARBA00022475"/>
    </source>
</evidence>
<evidence type="ECO:0000256" key="7">
    <source>
        <dbReference type="RuleBase" id="RU361216"/>
    </source>
</evidence>
<accession>A0ABD2PRB5</accession>
<dbReference type="GO" id="GO:0015293">
    <property type="term" value="F:symporter activity"/>
    <property type="evidence" value="ECO:0007669"/>
    <property type="project" value="UniProtKB-UniRule"/>
</dbReference>
<comment type="caution">
    <text evidence="7">Lacks conserved residue(s) required for the propagation of feature annotation.</text>
</comment>
<dbReference type="SUPFAM" id="SSF118215">
    <property type="entry name" value="Proton glutamate symport protein"/>
    <property type="match status" value="1"/>
</dbReference>
<comment type="subcellular location">
    <subcellularLocation>
        <location evidence="1">Cell membrane</location>
        <topology evidence="1">Multi-pass membrane protein</topology>
    </subcellularLocation>
    <subcellularLocation>
        <location evidence="7">Membrane</location>
        <topology evidence="7">Multi-pass membrane protein</topology>
    </subcellularLocation>
</comment>
<evidence type="ECO:0000313" key="9">
    <source>
        <dbReference type="Proteomes" id="UP001626550"/>
    </source>
</evidence>
<keyword evidence="7" id="KW-0769">Symport</keyword>
<evidence type="ECO:0000313" key="8">
    <source>
        <dbReference type="EMBL" id="KAL3308996.1"/>
    </source>
</evidence>
<proteinExistence type="inferred from homology"/>
<evidence type="ECO:0000256" key="6">
    <source>
        <dbReference type="ARBA" id="ARBA00023136"/>
    </source>
</evidence>
<protein>
    <recommendedName>
        <fullName evidence="7">Amino acid transporter</fullName>
    </recommendedName>
</protein>